<accession>A0A9E6ZH63</accession>
<dbReference type="EMBL" id="CP080467">
    <property type="protein sequence ID" value="UNO48733.1"/>
    <property type="molecule type" value="Genomic_DNA"/>
</dbReference>
<keyword evidence="2" id="KW-1185">Reference proteome</keyword>
<gene>
    <name evidence="1" type="ORF">K1I37_19115</name>
</gene>
<dbReference type="RefSeq" id="WP_021295541.1">
    <property type="nucleotide sequence ID" value="NZ_AURB01000081.1"/>
</dbReference>
<accession>T0DFU8</accession>
<evidence type="ECO:0000313" key="1">
    <source>
        <dbReference type="EMBL" id="UNO48733.1"/>
    </source>
</evidence>
<sequence length="128" mass="14074">MNLGWKNTVVLVLGFAIGFAVYSAYTHQFNTSLFLGMAIAIFFGVLSEVISTLRAIRTKVPTVDERTVENCRKVGFVIIFVLLFAIPAVGMMVAMVIGYPSISIPIAFGYLLFSMVVLSIGLHWALKH</sequence>
<protein>
    <submittedName>
        <fullName evidence="1">Uncharacterized protein</fullName>
    </submittedName>
</protein>
<proteinExistence type="predicted"/>
<dbReference type="KEGG" id="aaco:K1I37_19115"/>
<dbReference type="AlphaFoldDB" id="T0DFU8"/>
<evidence type="ECO:0000313" key="2">
    <source>
        <dbReference type="Proteomes" id="UP000829401"/>
    </source>
</evidence>
<reference evidence="2" key="1">
    <citation type="journal article" date="2022" name="G3 (Bethesda)">
        <title>Unveiling the complete genome sequence of Alicyclobacillus acidoterrestris DSM 3922T, a taint-producing strain.</title>
        <authorList>
            <person name="Leonardo I.C."/>
            <person name="Barreto Crespo M.T."/>
            <person name="Gaspar F.B."/>
        </authorList>
    </citation>
    <scope>NUCLEOTIDE SEQUENCE [LARGE SCALE GENOMIC DNA]</scope>
    <source>
        <strain evidence="2">DSM 3922</strain>
    </source>
</reference>
<name>T0DFU8_ALIAG</name>
<dbReference type="Proteomes" id="UP000829401">
    <property type="component" value="Chromosome"/>
</dbReference>
<organism evidence="1 2">
    <name type="scientific">Alicyclobacillus acidoterrestris (strain ATCC 49025 / DSM 3922 / CIP 106132 / NCIMB 13137 / GD3B)</name>
    <dbReference type="NCBI Taxonomy" id="1356854"/>
    <lineage>
        <taxon>Bacteria</taxon>
        <taxon>Bacillati</taxon>
        <taxon>Bacillota</taxon>
        <taxon>Bacilli</taxon>
        <taxon>Bacillales</taxon>
        <taxon>Alicyclobacillaceae</taxon>
        <taxon>Alicyclobacillus</taxon>
    </lineage>
</organism>
<dbReference type="STRING" id="1356854.N007_21145"/>